<dbReference type="AlphaFoldDB" id="A0A246S2H0"/>
<comment type="similarity">
    <text evidence="1">Belongs to the UPF0065 (bug) family.</text>
</comment>
<dbReference type="Gene3D" id="3.40.190.150">
    <property type="entry name" value="Bordetella uptake gene, domain 1"/>
    <property type="match status" value="1"/>
</dbReference>
<name>A0A246S2H0_9GAMM</name>
<protein>
    <submittedName>
        <fullName evidence="3">ABC transporter substrate-binding protein</fullName>
    </submittedName>
</protein>
<dbReference type="Gene3D" id="3.40.190.10">
    <property type="entry name" value="Periplasmic binding protein-like II"/>
    <property type="match status" value="1"/>
</dbReference>
<proteinExistence type="inferred from homology"/>
<gene>
    <name evidence="3" type="ORF">JI62_05910</name>
</gene>
<dbReference type="CDD" id="cd07012">
    <property type="entry name" value="PBP2_Bug_TTT"/>
    <property type="match status" value="1"/>
</dbReference>
<keyword evidence="2" id="KW-0732">Signal</keyword>
<dbReference type="Pfam" id="PF03401">
    <property type="entry name" value="TctC"/>
    <property type="match status" value="1"/>
</dbReference>
<dbReference type="RefSeq" id="WP_088699284.1">
    <property type="nucleotide sequence ID" value="NZ_JPUA01000014.1"/>
</dbReference>
<evidence type="ECO:0000256" key="2">
    <source>
        <dbReference type="SAM" id="SignalP"/>
    </source>
</evidence>
<dbReference type="PIRSF" id="PIRSF017082">
    <property type="entry name" value="YflP"/>
    <property type="match status" value="1"/>
</dbReference>
<dbReference type="SUPFAM" id="SSF53850">
    <property type="entry name" value="Periplasmic binding protein-like II"/>
    <property type="match status" value="1"/>
</dbReference>
<evidence type="ECO:0000313" key="3">
    <source>
        <dbReference type="EMBL" id="OWV30618.1"/>
    </source>
</evidence>
<dbReference type="Proteomes" id="UP000197334">
    <property type="component" value="Unassembled WGS sequence"/>
</dbReference>
<organism evidence="3 4">
    <name type="scientific">Halomonas campaniensis</name>
    <dbReference type="NCBI Taxonomy" id="213554"/>
    <lineage>
        <taxon>Bacteria</taxon>
        <taxon>Pseudomonadati</taxon>
        <taxon>Pseudomonadota</taxon>
        <taxon>Gammaproteobacteria</taxon>
        <taxon>Oceanospirillales</taxon>
        <taxon>Halomonadaceae</taxon>
        <taxon>Halomonas</taxon>
    </lineage>
</organism>
<sequence>MTHSTKSQGYKALGIASLLLLASSPLHASSWPDKPVTLVVPWGAGGGTDATARMISTLLEESLGVPVPVVNRTGGSGVIGHSAIANATPDGYTIGIATLEIGGMHYQGLTDITYQDYSPIGLYNADPVAIFVSSRSGYDSIDDLLKAIRSSGHREFKASGSAQGGVNHIAEAGMLLASDIPADKVAWVPSEGAAPGLQDLAAGGVDFAAASMPEARALMDAGLIKPLVILNTERSSNAPDLPTFEEATGNEWSFGSWRGLVGPADVDEEIISTLQEHMSAIVNDPTYLEFMNNRGYATLWLEGDEFMDFMQSSDQRIGATLKSLGIVE</sequence>
<dbReference type="PANTHER" id="PTHR42928:SF5">
    <property type="entry name" value="BLR1237 PROTEIN"/>
    <property type="match status" value="1"/>
</dbReference>
<feature type="signal peptide" evidence="2">
    <location>
        <begin position="1"/>
        <end position="28"/>
    </location>
</feature>
<dbReference type="InterPro" id="IPR005064">
    <property type="entry name" value="BUG"/>
</dbReference>
<reference evidence="3 4" key="1">
    <citation type="submission" date="2014-08" db="EMBL/GenBank/DDBJ databases">
        <title>Draft genome sequence of a novel L-asparaginase producing marine bacterium, Halomonas campaniensis.</title>
        <authorList>
            <person name="Sundarakrishnan B."/>
            <person name="Moushumi Priya A."/>
            <person name="Raman G."/>
            <person name="Sakthivel N."/>
            <person name="Park S."/>
            <person name="Jayachandran S."/>
        </authorList>
    </citation>
    <scope>NUCLEOTIDE SEQUENCE [LARGE SCALE GENOMIC DNA]</scope>
    <source>
        <strain evidence="3 4">SK03</strain>
    </source>
</reference>
<accession>A0A246S2H0</accession>
<dbReference type="PANTHER" id="PTHR42928">
    <property type="entry name" value="TRICARBOXYLATE-BINDING PROTEIN"/>
    <property type="match status" value="1"/>
</dbReference>
<dbReference type="InterPro" id="IPR042100">
    <property type="entry name" value="Bug_dom1"/>
</dbReference>
<evidence type="ECO:0000256" key="1">
    <source>
        <dbReference type="ARBA" id="ARBA00006987"/>
    </source>
</evidence>
<evidence type="ECO:0000313" key="4">
    <source>
        <dbReference type="Proteomes" id="UP000197334"/>
    </source>
</evidence>
<dbReference type="OrthoDB" id="5171643at2"/>
<feature type="chain" id="PRO_5012015370" evidence="2">
    <location>
        <begin position="29"/>
        <end position="328"/>
    </location>
</feature>
<comment type="caution">
    <text evidence="3">The sequence shown here is derived from an EMBL/GenBank/DDBJ whole genome shotgun (WGS) entry which is preliminary data.</text>
</comment>
<dbReference type="EMBL" id="JPUA01000014">
    <property type="protein sequence ID" value="OWV30618.1"/>
    <property type="molecule type" value="Genomic_DNA"/>
</dbReference>
<keyword evidence="4" id="KW-1185">Reference proteome</keyword>